<evidence type="ECO:0000313" key="4">
    <source>
        <dbReference type="RefSeq" id="XP_033463650.1"/>
    </source>
</evidence>
<feature type="compositionally biased region" description="Basic and acidic residues" evidence="1">
    <location>
        <begin position="1"/>
        <end position="12"/>
    </location>
</feature>
<evidence type="ECO:0000313" key="3">
    <source>
        <dbReference type="Proteomes" id="UP000504637"/>
    </source>
</evidence>
<gene>
    <name evidence="4" type="ORF">K489DRAFT_377044</name>
</gene>
<dbReference type="AlphaFoldDB" id="A0A6J3MG21"/>
<organism evidence="4">
    <name type="scientific">Dissoconium aciculare CBS 342.82</name>
    <dbReference type="NCBI Taxonomy" id="1314786"/>
    <lineage>
        <taxon>Eukaryota</taxon>
        <taxon>Fungi</taxon>
        <taxon>Dikarya</taxon>
        <taxon>Ascomycota</taxon>
        <taxon>Pezizomycotina</taxon>
        <taxon>Dothideomycetes</taxon>
        <taxon>Dothideomycetidae</taxon>
        <taxon>Mycosphaerellales</taxon>
        <taxon>Dissoconiaceae</taxon>
        <taxon>Dissoconium</taxon>
    </lineage>
</organism>
<dbReference type="Proteomes" id="UP000504637">
    <property type="component" value="Unplaced"/>
</dbReference>
<feature type="region of interest" description="Disordered" evidence="1">
    <location>
        <begin position="45"/>
        <end position="64"/>
    </location>
</feature>
<dbReference type="OrthoDB" id="5398191at2759"/>
<feature type="region of interest" description="Disordered" evidence="1">
    <location>
        <begin position="242"/>
        <end position="269"/>
    </location>
</feature>
<reference evidence="4" key="2">
    <citation type="submission" date="2020-04" db="EMBL/GenBank/DDBJ databases">
        <authorList>
            <consortium name="NCBI Genome Project"/>
        </authorList>
    </citation>
    <scope>NUCLEOTIDE SEQUENCE</scope>
    <source>
        <strain evidence="4">CBS 342.82</strain>
    </source>
</reference>
<dbReference type="GeneID" id="54361867"/>
<evidence type="ECO:0000256" key="1">
    <source>
        <dbReference type="SAM" id="MobiDB-lite"/>
    </source>
</evidence>
<reference evidence="4" key="1">
    <citation type="submission" date="2020-01" db="EMBL/GenBank/DDBJ databases">
        <authorList>
            <consortium name="DOE Joint Genome Institute"/>
            <person name="Haridas S."/>
            <person name="Albert R."/>
            <person name="Binder M."/>
            <person name="Bloem J."/>
            <person name="Labutti K."/>
            <person name="Salamov A."/>
            <person name="Andreopoulos B."/>
            <person name="Baker S.E."/>
            <person name="Barry K."/>
            <person name="Bills G."/>
            <person name="Bluhm B.H."/>
            <person name="Cannon C."/>
            <person name="Castanera R."/>
            <person name="Culley D.E."/>
            <person name="Daum C."/>
            <person name="Ezra D."/>
            <person name="Gonzalez J.B."/>
            <person name="Henrissat B."/>
            <person name="Kuo A."/>
            <person name="Liang C."/>
            <person name="Lipzen A."/>
            <person name="Lutzoni F."/>
            <person name="Magnuson J."/>
            <person name="Mondo S."/>
            <person name="Nolan M."/>
            <person name="Ohm R."/>
            <person name="Pangilinan J."/>
            <person name="Park H.-J."/>
            <person name="Ramirez L."/>
            <person name="Alfaro M."/>
            <person name="Sun H."/>
            <person name="Tritt A."/>
            <person name="Yoshinaga Y."/>
            <person name="Zwiers L.-H."/>
            <person name="Turgeon B.G."/>
            <person name="Goodwin S.B."/>
            <person name="Spatafora J.W."/>
            <person name="Crous P.W."/>
            <person name="Grigoriev I.V."/>
        </authorList>
    </citation>
    <scope>NUCLEOTIDE SEQUENCE</scope>
    <source>
        <strain evidence="4">CBS 342.82</strain>
    </source>
</reference>
<keyword evidence="2" id="KW-0472">Membrane</keyword>
<feature type="region of interest" description="Disordered" evidence="1">
    <location>
        <begin position="1"/>
        <end position="21"/>
    </location>
</feature>
<feature type="compositionally biased region" description="Low complexity" evidence="1">
    <location>
        <begin position="119"/>
        <end position="136"/>
    </location>
</feature>
<feature type="compositionally biased region" description="Polar residues" evidence="1">
    <location>
        <begin position="204"/>
        <end position="217"/>
    </location>
</feature>
<protein>
    <submittedName>
        <fullName evidence="4">Uncharacterized protein</fullName>
    </submittedName>
</protein>
<feature type="compositionally biased region" description="Basic and acidic residues" evidence="1">
    <location>
        <begin position="514"/>
        <end position="523"/>
    </location>
</feature>
<feature type="region of interest" description="Disordered" evidence="1">
    <location>
        <begin position="69"/>
        <end position="218"/>
    </location>
</feature>
<keyword evidence="2" id="KW-1133">Transmembrane helix</keyword>
<keyword evidence="2" id="KW-0812">Transmembrane</keyword>
<evidence type="ECO:0000256" key="2">
    <source>
        <dbReference type="SAM" id="Phobius"/>
    </source>
</evidence>
<name>A0A6J3MG21_9PEZI</name>
<feature type="compositionally biased region" description="Basic and acidic residues" evidence="1">
    <location>
        <begin position="79"/>
        <end position="95"/>
    </location>
</feature>
<sequence>MSSSKTEDHQENSDDLPMINKVYNSTAQMASTYFTLPSFTRAKRNQEELRKSNPQVPVLKEEDEKFLERQIASSSLPDDVPKTKITDDGEEKKAASSDLNAASEDAVVIPETQPDNKESTSSGETSAASKSASSPKSSKKDFGLPSQEEAEAATKNWDSAFEKGQKSGDGSSSTAKRTWASYLVPGSKKDTKPSGDEPAAATDANASEPSGSKTPQRTWAEYANTYVPSNLPSLPTLPTTLKFKKSSKSDPDAQASPVLNKDGTVDDAATAEKQDREVTILLDNMNMSTLNNRVFALSAETQKIYDRFAQVLKDTINGVPTAYEDMDKLMREAGPTIEKQYKAMPPFVQSLVKTLPAKLSTSLAPEVLSSIVAEKPGADLKAAEKGKAGAASTGGKNAKGKSKRRVPGLKNLVAQQGAVAGILRNVVTFLRVRFPLLASGTNVVMSLAVFILMFVFYYCHKRGKEVRVEREKAAADAALEVDGQADEEDSFTAEDDEDEDEDEDDEVDKDDEEWQARLEESEAAHVPLPTPKPVSDGTGNEPEKL</sequence>
<accession>A0A6J3MG21</accession>
<feature type="compositionally biased region" description="Acidic residues" evidence="1">
    <location>
        <begin position="483"/>
        <end position="513"/>
    </location>
</feature>
<feature type="region of interest" description="Disordered" evidence="1">
    <location>
        <begin position="383"/>
        <end position="405"/>
    </location>
</feature>
<dbReference type="RefSeq" id="XP_033463650.1">
    <property type="nucleotide sequence ID" value="XM_033604067.1"/>
</dbReference>
<reference evidence="4" key="3">
    <citation type="submission" date="2025-08" db="UniProtKB">
        <authorList>
            <consortium name="RefSeq"/>
        </authorList>
    </citation>
    <scope>IDENTIFICATION</scope>
    <source>
        <strain evidence="4">CBS 342.82</strain>
    </source>
</reference>
<feature type="transmembrane region" description="Helical" evidence="2">
    <location>
        <begin position="434"/>
        <end position="459"/>
    </location>
</feature>
<feature type="region of interest" description="Disordered" evidence="1">
    <location>
        <begin position="477"/>
        <end position="545"/>
    </location>
</feature>
<proteinExistence type="predicted"/>
<keyword evidence="3" id="KW-1185">Reference proteome</keyword>